<dbReference type="Pfam" id="PF22458">
    <property type="entry name" value="RsmF-B_ferredox"/>
    <property type="match status" value="1"/>
</dbReference>
<dbReference type="RefSeq" id="WP_245909761.1">
    <property type="nucleotide sequence ID" value="NZ_QJTK01000007.1"/>
</dbReference>
<feature type="binding site" evidence="6">
    <location>
        <position position="255"/>
    </location>
    <ligand>
        <name>S-adenosyl-L-methionine</name>
        <dbReference type="ChEBI" id="CHEBI:59789"/>
    </ligand>
</feature>
<evidence type="ECO:0000256" key="2">
    <source>
        <dbReference type="ARBA" id="ARBA00022603"/>
    </source>
</evidence>
<feature type="binding site" evidence="6">
    <location>
        <position position="302"/>
    </location>
    <ligand>
        <name>S-adenosyl-L-methionine</name>
        <dbReference type="ChEBI" id="CHEBI:59789"/>
    </ligand>
</feature>
<evidence type="ECO:0000256" key="3">
    <source>
        <dbReference type="ARBA" id="ARBA00022679"/>
    </source>
</evidence>
<dbReference type="PROSITE" id="PS01153">
    <property type="entry name" value="NOL1_NOP2_SUN"/>
    <property type="match status" value="1"/>
</dbReference>
<keyword evidence="4 6" id="KW-0949">S-adenosyl-L-methionine</keyword>
<dbReference type="CDD" id="cd02440">
    <property type="entry name" value="AdoMet_MTases"/>
    <property type="match status" value="1"/>
</dbReference>
<feature type="active site" description="Nucleophile" evidence="6">
    <location>
        <position position="356"/>
    </location>
</feature>
<comment type="caution">
    <text evidence="8">The sequence shown here is derived from an EMBL/GenBank/DDBJ whole genome shotgun (WGS) entry which is preliminary data.</text>
</comment>
<sequence length="428" mass="46564">MSEVDSVARPADAVVSAWFRARRQIGEEDRGEIIAALHALLRHQARLGWWLDRHGRKDTHRNRLLAFLTLVERRTPEQMKRLFSGAKYAPTILTEAEHTLVVKLHGGTVDSPAMPEDVRLECPDWAAEALRRRFGAEFATEMAAMLTVPPLDLRVNTLKSTRETALRALREIGLPAEPSAVAPSGIRVTARLSLGRLPGLKDGAIEIQDEGSQLVALLVAARPGDRVVDFCAGAGGKTLAIAAQMQNKGRIIACDVNEGRLKRCAERARRAGLQNAETRLLASETDRWVKRHKASFDRVLVDAPCSGTGTWRRNPDARWRSPQEQGVDNLAALQGRILASAARLVKPGGRLVYATCSLLAEENEDRVAAFLAAHPDFSVVPLAEVAPQLTGSAHPDYLSLTPARHDTDGFFAAVLQRAATPAPSGDAA</sequence>
<dbReference type="GO" id="GO:0001510">
    <property type="term" value="P:RNA methylation"/>
    <property type="evidence" value="ECO:0007669"/>
    <property type="project" value="InterPro"/>
</dbReference>
<dbReference type="AlphaFoldDB" id="A0A318U0D0"/>
<dbReference type="GO" id="GO:0008173">
    <property type="term" value="F:RNA methyltransferase activity"/>
    <property type="evidence" value="ECO:0007669"/>
    <property type="project" value="InterPro"/>
</dbReference>
<dbReference type="Pfam" id="PF01189">
    <property type="entry name" value="Methyltr_RsmB-F"/>
    <property type="match status" value="1"/>
</dbReference>
<evidence type="ECO:0000256" key="5">
    <source>
        <dbReference type="ARBA" id="ARBA00022884"/>
    </source>
</evidence>
<comment type="similarity">
    <text evidence="1 6">Belongs to the class I-like SAM-binding methyltransferase superfamily. RsmB/NOP family.</text>
</comment>
<dbReference type="Gene3D" id="3.30.70.1170">
    <property type="entry name" value="Sun protein, domain 3"/>
    <property type="match status" value="1"/>
</dbReference>
<dbReference type="PANTHER" id="PTHR22807:SF53">
    <property type="entry name" value="RIBOSOMAL RNA SMALL SUBUNIT METHYLTRANSFERASE B-RELATED"/>
    <property type="match status" value="1"/>
</dbReference>
<comment type="caution">
    <text evidence="6">Lacks conserved residue(s) required for the propagation of feature annotation.</text>
</comment>
<dbReference type="PANTHER" id="PTHR22807">
    <property type="entry name" value="NOP2 YEAST -RELATED NOL1/NOP2/FMU SUN DOMAIN-CONTAINING"/>
    <property type="match status" value="1"/>
</dbReference>
<dbReference type="InterPro" id="IPR001678">
    <property type="entry name" value="MeTrfase_RsmB-F_NOP2_dom"/>
</dbReference>
<dbReference type="InterPro" id="IPR029063">
    <property type="entry name" value="SAM-dependent_MTases_sf"/>
</dbReference>
<keyword evidence="2 6" id="KW-0489">Methyltransferase</keyword>
<evidence type="ECO:0000256" key="6">
    <source>
        <dbReference type="PROSITE-ProRule" id="PRU01023"/>
    </source>
</evidence>
<keyword evidence="3 6" id="KW-0808">Transferase</keyword>
<gene>
    <name evidence="8" type="ORF">C8J30_1074</name>
</gene>
<dbReference type="PRINTS" id="PR02008">
    <property type="entry name" value="RCMTFAMILY"/>
</dbReference>
<feature type="domain" description="SAM-dependent MTase RsmB/NOP-type" evidence="7">
    <location>
        <begin position="141"/>
        <end position="418"/>
    </location>
</feature>
<organism evidence="8 9">
    <name type="scientific">Rhodobacter viridis</name>
    <dbReference type="NCBI Taxonomy" id="1054202"/>
    <lineage>
        <taxon>Bacteria</taxon>
        <taxon>Pseudomonadati</taxon>
        <taxon>Pseudomonadota</taxon>
        <taxon>Alphaproteobacteria</taxon>
        <taxon>Rhodobacterales</taxon>
        <taxon>Rhodobacter group</taxon>
        <taxon>Rhodobacter</taxon>
    </lineage>
</organism>
<evidence type="ECO:0000313" key="9">
    <source>
        <dbReference type="Proteomes" id="UP000247727"/>
    </source>
</evidence>
<dbReference type="InterPro" id="IPR023267">
    <property type="entry name" value="RCMT"/>
</dbReference>
<dbReference type="InterPro" id="IPR054728">
    <property type="entry name" value="RsmB-like_ferredoxin"/>
</dbReference>
<name>A0A318U0D0_9RHOB</name>
<accession>A0A318U0D0</accession>
<dbReference type="Gene3D" id="3.40.50.150">
    <property type="entry name" value="Vaccinia Virus protein VP39"/>
    <property type="match status" value="1"/>
</dbReference>
<dbReference type="InterPro" id="IPR018314">
    <property type="entry name" value="RsmB/NOL1/NOP2-like_CS"/>
</dbReference>
<evidence type="ECO:0000313" key="8">
    <source>
        <dbReference type="EMBL" id="PYF09635.1"/>
    </source>
</evidence>
<dbReference type="GO" id="GO:0003723">
    <property type="term" value="F:RNA binding"/>
    <property type="evidence" value="ECO:0007669"/>
    <property type="project" value="UniProtKB-UniRule"/>
</dbReference>
<evidence type="ECO:0000256" key="4">
    <source>
        <dbReference type="ARBA" id="ARBA00022691"/>
    </source>
</evidence>
<evidence type="ECO:0000256" key="1">
    <source>
        <dbReference type="ARBA" id="ARBA00007494"/>
    </source>
</evidence>
<dbReference type="InterPro" id="IPR049560">
    <property type="entry name" value="MeTrfase_RsmB-F_NOP2_cat"/>
</dbReference>
<dbReference type="SUPFAM" id="SSF53335">
    <property type="entry name" value="S-adenosyl-L-methionine-dependent methyltransferases"/>
    <property type="match status" value="1"/>
</dbReference>
<keyword evidence="5 6" id="KW-0694">RNA-binding</keyword>
<keyword evidence="9" id="KW-1185">Reference proteome</keyword>
<dbReference type="Proteomes" id="UP000247727">
    <property type="component" value="Unassembled WGS sequence"/>
</dbReference>
<dbReference type="EMBL" id="QJTK01000007">
    <property type="protein sequence ID" value="PYF09635.1"/>
    <property type="molecule type" value="Genomic_DNA"/>
</dbReference>
<evidence type="ECO:0000259" key="7">
    <source>
        <dbReference type="PROSITE" id="PS51686"/>
    </source>
</evidence>
<reference evidence="8 9" key="1">
    <citation type="submission" date="2018-06" db="EMBL/GenBank/DDBJ databases">
        <title>Genomic Encyclopedia of Type Strains, Phase III (KMG-III): the genomes of soil and plant-associated and newly described type strains.</title>
        <authorList>
            <person name="Whitman W."/>
        </authorList>
    </citation>
    <scope>NUCLEOTIDE SEQUENCE [LARGE SCALE GENOMIC DNA]</scope>
    <source>
        <strain evidence="8 9">JA737</strain>
    </source>
</reference>
<proteinExistence type="inferred from homology"/>
<dbReference type="PROSITE" id="PS51686">
    <property type="entry name" value="SAM_MT_RSMB_NOP"/>
    <property type="match status" value="1"/>
</dbReference>
<protein>
    <submittedName>
        <fullName evidence="8">16S rRNA (Cytosine967-C5)-methyltransferase</fullName>
    </submittedName>
</protein>